<dbReference type="InterPro" id="IPR006597">
    <property type="entry name" value="Sel1-like"/>
</dbReference>
<evidence type="ECO:0000256" key="1">
    <source>
        <dbReference type="ARBA" id="ARBA00008486"/>
    </source>
</evidence>
<protein>
    <submittedName>
        <fullName evidence="4">Uncharacterized protein</fullName>
    </submittedName>
</protein>
<evidence type="ECO:0000313" key="5">
    <source>
        <dbReference type="Proteomes" id="UP000078263"/>
    </source>
</evidence>
<evidence type="ECO:0000256" key="3">
    <source>
        <dbReference type="SAM" id="SignalP"/>
    </source>
</evidence>
<name>A0A192D5Y3_9SPHN</name>
<dbReference type="SUPFAM" id="SSF81901">
    <property type="entry name" value="HCP-like"/>
    <property type="match status" value="1"/>
</dbReference>
<dbReference type="STRING" id="1112.A9D12_11805"/>
<dbReference type="OrthoDB" id="5321503at2"/>
<dbReference type="SMART" id="SM00671">
    <property type="entry name" value="SEL1"/>
    <property type="match status" value="2"/>
</dbReference>
<keyword evidence="2" id="KW-0677">Repeat</keyword>
<dbReference type="PANTHER" id="PTHR13891">
    <property type="entry name" value="CYTOCHROME C OXIDASE ASSEMBLY FACTOR 7"/>
    <property type="match status" value="1"/>
</dbReference>
<gene>
    <name evidence="4" type="ORF">A9D12_11805</name>
</gene>
<organism evidence="4 5">
    <name type="scientific">Erythrobacter neustonensis</name>
    <dbReference type="NCBI Taxonomy" id="1112"/>
    <lineage>
        <taxon>Bacteria</taxon>
        <taxon>Pseudomonadati</taxon>
        <taxon>Pseudomonadota</taxon>
        <taxon>Alphaproteobacteria</taxon>
        <taxon>Sphingomonadales</taxon>
        <taxon>Erythrobacteraceae</taxon>
        <taxon>Erythrobacter/Porphyrobacter group</taxon>
        <taxon>Erythrobacter</taxon>
    </lineage>
</organism>
<evidence type="ECO:0000313" key="4">
    <source>
        <dbReference type="EMBL" id="ANK13505.1"/>
    </source>
</evidence>
<feature type="chain" id="PRO_5039929634" evidence="3">
    <location>
        <begin position="23"/>
        <end position="411"/>
    </location>
</feature>
<keyword evidence="3" id="KW-0732">Signal</keyword>
<dbReference type="PANTHER" id="PTHR13891:SF1">
    <property type="entry name" value="CYTOCHROME C OXIDASE ASSEMBLY FACTOR 7"/>
    <property type="match status" value="1"/>
</dbReference>
<keyword evidence="5" id="KW-1185">Reference proteome</keyword>
<dbReference type="KEGG" id="pns:A9D12_11805"/>
<comment type="similarity">
    <text evidence="1">Belongs to the hcp beta-lactamase family.</text>
</comment>
<sequence length="411" mass="43875">MRICQQLAVIGLFLLLSAPAASQVLLPTGVVVSADKMRNADEACDAKIADACLAIGFAEYRGMGRMVDMVKATAAFQKACELGSGAGCEYLAAFIDQVDSPPDAETKAKALKVKASEIYQTKCDQRAFAACHSLAELLAAGSSASDKARAIQFYSKSCFELNYGLSCARGAQLVNKPGTATYDEDLANRMTAAVEPAFETECRNGVIGSCEKLAEWIVEERGENEASYLAELAQQACSGGVAGGCLRAASIAQKMDQGQAGWDRRFSFMEAACNLLLGTCDELADLMRRPRAGRQFDPDEIFRTDMRACVGGIDSSCIELLKIAGPLTSENGSAVITAFDHICLRGHYTLAEFCTAAARNHLERAKANPATSAADRAEAANLYRRALVRTDDIYNTDDAHGEARAFLSGGT</sequence>
<dbReference type="AlphaFoldDB" id="A0A192D5Y3"/>
<dbReference type="EMBL" id="CP016033">
    <property type="protein sequence ID" value="ANK13505.1"/>
    <property type="molecule type" value="Genomic_DNA"/>
</dbReference>
<feature type="signal peptide" evidence="3">
    <location>
        <begin position="1"/>
        <end position="22"/>
    </location>
</feature>
<evidence type="ECO:0000256" key="2">
    <source>
        <dbReference type="ARBA" id="ARBA00022737"/>
    </source>
</evidence>
<proteinExistence type="inferred from homology"/>
<dbReference type="RefSeq" id="WP_068352084.1">
    <property type="nucleotide sequence ID" value="NZ_CP016033.1"/>
</dbReference>
<dbReference type="Gene3D" id="1.25.40.10">
    <property type="entry name" value="Tetratricopeptide repeat domain"/>
    <property type="match status" value="1"/>
</dbReference>
<reference evidence="4 5" key="1">
    <citation type="submission" date="2016-05" db="EMBL/GenBank/DDBJ databases">
        <title>Compelete Genome Sequence of Bacteriochlorophyll-Synthesizing Bacterium Porphyrobacter neustonensis DSM 9434.</title>
        <authorList>
            <person name="Shi X.-L."/>
            <person name="Wu Y.-H."/>
            <person name="Cheng H."/>
            <person name="Xu L."/>
            <person name="Zhang X.-Q."/>
            <person name="Wang C.-S."/>
            <person name="Xu X.-W."/>
        </authorList>
    </citation>
    <scope>NUCLEOTIDE SEQUENCE [LARGE SCALE GENOMIC DNA]</scope>
    <source>
        <strain evidence="4 5">DSM 9434</strain>
    </source>
</reference>
<dbReference type="InterPro" id="IPR040239">
    <property type="entry name" value="HcpB-like"/>
</dbReference>
<dbReference type="Proteomes" id="UP000078263">
    <property type="component" value="Chromosome"/>
</dbReference>
<accession>A0A192D5Y3</accession>
<dbReference type="InterPro" id="IPR011990">
    <property type="entry name" value="TPR-like_helical_dom_sf"/>
</dbReference>